<dbReference type="SUPFAM" id="SSF47473">
    <property type="entry name" value="EF-hand"/>
    <property type="match status" value="1"/>
</dbReference>
<keyword evidence="2" id="KW-0677">Repeat</keyword>
<dbReference type="PANTHER" id="PTHR45791:SF6">
    <property type="entry name" value="CALCIUM AND INTEGRIN BINDING FAMILY MEMBER 2"/>
    <property type="match status" value="1"/>
</dbReference>
<dbReference type="InterPro" id="IPR018247">
    <property type="entry name" value="EF_Hand_1_Ca_BS"/>
</dbReference>
<proteinExistence type="predicted"/>
<dbReference type="GO" id="GO:0000287">
    <property type="term" value="F:magnesium ion binding"/>
    <property type="evidence" value="ECO:0007669"/>
    <property type="project" value="TreeGrafter"/>
</dbReference>
<evidence type="ECO:0000256" key="3">
    <source>
        <dbReference type="ARBA" id="ARBA00022837"/>
    </source>
</evidence>
<organism evidence="6">
    <name type="scientific">Cacopsylla melanoneura</name>
    <dbReference type="NCBI Taxonomy" id="428564"/>
    <lineage>
        <taxon>Eukaryota</taxon>
        <taxon>Metazoa</taxon>
        <taxon>Ecdysozoa</taxon>
        <taxon>Arthropoda</taxon>
        <taxon>Hexapoda</taxon>
        <taxon>Insecta</taxon>
        <taxon>Pterygota</taxon>
        <taxon>Neoptera</taxon>
        <taxon>Paraneoptera</taxon>
        <taxon>Hemiptera</taxon>
        <taxon>Sternorrhyncha</taxon>
        <taxon>Psylloidea</taxon>
        <taxon>Psyllidae</taxon>
        <taxon>Psyllinae</taxon>
        <taxon>Cacopsylla</taxon>
    </lineage>
</organism>
<keyword evidence="6" id="KW-0401">Integrin</keyword>
<dbReference type="PROSITE" id="PS00018">
    <property type="entry name" value="EF_HAND_1"/>
    <property type="match status" value="2"/>
</dbReference>
<dbReference type="FunFam" id="1.10.238.10:FF:000035">
    <property type="entry name" value="Calcium and integrin-binding family member 2"/>
    <property type="match status" value="1"/>
</dbReference>
<dbReference type="Pfam" id="PF13499">
    <property type="entry name" value="EF-hand_7"/>
    <property type="match status" value="1"/>
</dbReference>
<evidence type="ECO:0000259" key="5">
    <source>
        <dbReference type="PROSITE" id="PS50222"/>
    </source>
</evidence>
<dbReference type="PROSITE" id="PS50222">
    <property type="entry name" value="EF_HAND_2"/>
    <property type="match status" value="3"/>
</dbReference>
<accession>A0A8D8LIP3</accession>
<dbReference type="InterPro" id="IPR051433">
    <property type="entry name" value="CIBP"/>
</dbReference>
<sequence>MGNKLVIFTEEQLEDYQDCTFFTRKEILRAQKRFREVSPTTVPKQMTGVEPTTIRVPIQKLITIAELRENPFGQRICQVFSEDGQGNLNFEEFLELLSVFSEQASRDVKVFYAFKIYDFDNDQYIGLSDLEIGIRLLTRSELSVQEITQVSEKVIEEADVDGDGKLSFMEFEHVILRAPDFLATFHIRI</sequence>
<evidence type="ECO:0000256" key="2">
    <source>
        <dbReference type="ARBA" id="ARBA00022737"/>
    </source>
</evidence>
<dbReference type="InterPro" id="IPR002048">
    <property type="entry name" value="EF_hand_dom"/>
</dbReference>
<dbReference type="GO" id="GO:0005509">
    <property type="term" value="F:calcium ion binding"/>
    <property type="evidence" value="ECO:0007669"/>
    <property type="project" value="InterPro"/>
</dbReference>
<feature type="domain" description="EF-hand" evidence="5">
    <location>
        <begin position="146"/>
        <end position="181"/>
    </location>
</feature>
<name>A0A8D8LIP3_9HEMI</name>
<dbReference type="InterPro" id="IPR011992">
    <property type="entry name" value="EF-hand-dom_pair"/>
</dbReference>
<dbReference type="EMBL" id="HBUF01628713">
    <property type="protein sequence ID" value="CAG6782697.1"/>
    <property type="molecule type" value="Transcribed_RNA"/>
</dbReference>
<dbReference type="EMBL" id="HBUF01628714">
    <property type="protein sequence ID" value="CAG6782698.1"/>
    <property type="molecule type" value="Transcribed_RNA"/>
</dbReference>
<reference evidence="6" key="1">
    <citation type="submission" date="2021-05" db="EMBL/GenBank/DDBJ databases">
        <authorList>
            <person name="Alioto T."/>
            <person name="Alioto T."/>
            <person name="Gomez Garrido J."/>
        </authorList>
    </citation>
    <scope>NUCLEOTIDE SEQUENCE</scope>
</reference>
<dbReference type="AlphaFoldDB" id="A0A8D8LIP3"/>
<evidence type="ECO:0000313" key="6">
    <source>
        <dbReference type="EMBL" id="CAG6611390.1"/>
    </source>
</evidence>
<dbReference type="EMBL" id="HBUF01021571">
    <property type="protein sequence ID" value="CAG6611389.1"/>
    <property type="molecule type" value="Transcribed_RNA"/>
</dbReference>
<keyword evidence="3" id="KW-0106">Calcium</keyword>
<keyword evidence="4" id="KW-0460">Magnesium</keyword>
<feature type="domain" description="EF-hand" evidence="5">
    <location>
        <begin position="105"/>
        <end position="140"/>
    </location>
</feature>
<protein>
    <submittedName>
        <fullName evidence="6">Calcium and integrin-binding family member 2</fullName>
    </submittedName>
</protein>
<dbReference type="GO" id="GO:0055074">
    <property type="term" value="P:calcium ion homeostasis"/>
    <property type="evidence" value="ECO:0007669"/>
    <property type="project" value="TreeGrafter"/>
</dbReference>
<evidence type="ECO:0000256" key="4">
    <source>
        <dbReference type="ARBA" id="ARBA00022842"/>
    </source>
</evidence>
<dbReference type="EMBL" id="HBUF01433030">
    <property type="protein sequence ID" value="CAG6742169.1"/>
    <property type="molecule type" value="Transcribed_RNA"/>
</dbReference>
<dbReference type="GO" id="GO:0007229">
    <property type="term" value="P:integrin-mediated signaling pathway"/>
    <property type="evidence" value="ECO:0007669"/>
    <property type="project" value="UniProtKB-KW"/>
</dbReference>
<evidence type="ECO:0000256" key="1">
    <source>
        <dbReference type="ARBA" id="ARBA00022723"/>
    </source>
</evidence>
<dbReference type="Gene3D" id="1.10.238.10">
    <property type="entry name" value="EF-hand"/>
    <property type="match status" value="2"/>
</dbReference>
<dbReference type="CDD" id="cd00051">
    <property type="entry name" value="EFh"/>
    <property type="match status" value="1"/>
</dbReference>
<dbReference type="SMART" id="SM00054">
    <property type="entry name" value="EFh"/>
    <property type="match status" value="3"/>
</dbReference>
<dbReference type="PANTHER" id="PTHR45791">
    <property type="entry name" value="CALCIUM AND INTEGRIN BINDING FAMILY MEMBER 2"/>
    <property type="match status" value="1"/>
</dbReference>
<feature type="domain" description="EF-hand" evidence="5">
    <location>
        <begin position="68"/>
        <end position="103"/>
    </location>
</feature>
<dbReference type="EMBL" id="HBUF01021572">
    <property type="protein sequence ID" value="CAG6611390.1"/>
    <property type="molecule type" value="Transcribed_RNA"/>
</dbReference>
<keyword evidence="1" id="KW-0479">Metal-binding</keyword>